<gene>
    <name evidence="1" type="ORF">F3N42_03660</name>
</gene>
<keyword evidence="2" id="KW-1185">Reference proteome</keyword>
<evidence type="ECO:0008006" key="3">
    <source>
        <dbReference type="Google" id="ProtNLM"/>
    </source>
</evidence>
<organism evidence="1 2">
    <name type="scientific">Marinihelvus fidelis</name>
    <dbReference type="NCBI Taxonomy" id="2613842"/>
    <lineage>
        <taxon>Bacteria</taxon>
        <taxon>Pseudomonadati</taxon>
        <taxon>Pseudomonadota</taxon>
        <taxon>Gammaproteobacteria</taxon>
        <taxon>Chromatiales</taxon>
        <taxon>Wenzhouxiangellaceae</taxon>
        <taxon>Marinihelvus</taxon>
    </lineage>
</organism>
<reference evidence="1 2" key="1">
    <citation type="submission" date="2019-09" db="EMBL/GenBank/DDBJ databases">
        <title>Wenzhouxiangella sp. Genome sequencing and assembly.</title>
        <authorList>
            <person name="Zhang R."/>
        </authorList>
    </citation>
    <scope>NUCLEOTIDE SEQUENCE [LARGE SCALE GENOMIC DNA]</scope>
    <source>
        <strain evidence="1 2">W260</strain>
    </source>
</reference>
<dbReference type="RefSeq" id="WP_150863020.1">
    <property type="nucleotide sequence ID" value="NZ_VYXP01000002.1"/>
</dbReference>
<evidence type="ECO:0000313" key="1">
    <source>
        <dbReference type="EMBL" id="KAA9133459.1"/>
    </source>
</evidence>
<comment type="caution">
    <text evidence="1">The sequence shown here is derived from an EMBL/GenBank/DDBJ whole genome shotgun (WGS) entry which is preliminary data.</text>
</comment>
<proteinExistence type="predicted"/>
<evidence type="ECO:0000313" key="2">
    <source>
        <dbReference type="Proteomes" id="UP000325372"/>
    </source>
</evidence>
<accession>A0A5N0TJG5</accession>
<dbReference type="AlphaFoldDB" id="A0A5N0TJG5"/>
<protein>
    <recommendedName>
        <fullName evidence="3">Phage tail protein</fullName>
    </recommendedName>
</protein>
<dbReference type="EMBL" id="VYXP01000002">
    <property type="protein sequence ID" value="KAA9133459.1"/>
    <property type="molecule type" value="Genomic_DNA"/>
</dbReference>
<dbReference type="Proteomes" id="UP000325372">
    <property type="component" value="Unassembled WGS sequence"/>
</dbReference>
<name>A0A5N0TJG5_9GAMM</name>
<sequence>MATLRFEIENYEKIRRQLGGEIVEKALAMALQRVAMKARTTASKEVRQVYNIKARDMGRAVRPRRIRHGGATVAYMLEYTGKRLGLDKFGARQVKVRSKKGPRRGVSVQIRKDRPRFVFKGGFGADIHGLKVFTRKTSARLPIRRRYSMSVPEMLRRAEVMDDVLARVRRETPIEFDRAMKITIDRAIRRL</sequence>